<dbReference type="AlphaFoldDB" id="A0A7V7RLB8"/>
<dbReference type="EMBL" id="WBOT01000003">
    <property type="protein sequence ID" value="KAB2332573.1"/>
    <property type="molecule type" value="Genomic_DNA"/>
</dbReference>
<proteinExistence type="predicted"/>
<dbReference type="Proteomes" id="UP000441354">
    <property type="component" value="Unassembled WGS sequence"/>
</dbReference>
<dbReference type="OrthoDB" id="57539at2"/>
<sequence length="1200" mass="127430">MINGDLIINTPNASVVLDPSVTVTGTTIIEDVAASTFTNNGVIGKVRINDSNGTRFINNGTSGLLTIDTIGKVTIGGTIEEVVVTKSTTLNVQGTIKKLAVSHGQVVDISGSGRVLEIPIDSQVAFEGQKELEEIMKSAYALSPEDYTTESYNWLKTALEFPVTSNAEVKAKTEAINQVLSILEFAGQSALDTKKAQAEEMQEADYTSESSNALKSALELPETTNAEVVAKSEAIQEALKGLEFAGQTALNAAKAKAEEKEEADYTSESYNALKSALELTETTNGEVVAKTKAIKEALADLEFAGQIALNTAKVKASKKQEADYTSESYNLLKAALELPETTNAEVVAKAEAIQSALAELVFAGQTALNTAKVKAEEKEEADYTSKSYKALKSALELPETTNAEVIAKTEAIQEALTGLEFAGQTALNTAKAIAEEKQESDYTSESYSPLKAVLELPETTNAEVVAKTEAIQEALAGLEFTGQTALNAAKAKAEEKEEADYTSKSYKALKSALELPETTNGEVVAKTEAIEEALAGLEFAGQTALNAAKVKAEEKEEADYTSESYSPLKSALELPETTNAEVVAKTEAIEEALAGLEFAGQTTLNAAKAKASKKEEADYTSESYSPLKAALALPETTNGEVVAKTEAIQNALANLEFAGQSALNAAKTKADEKQEADYTSVSFNALKSALELTETTNGEVVAKTEAIQSALAGLEFAGQSALKTAKAKAEEKQEADYTSESYSLLKAALELPETTNAEVVAKTEAIEEALVGLEFAGQTALNAAKAKAKEKEEADYTSESYSALKSAMEMSEATNAEMVAKTEAINEALAGLIFADQSGLDSVKSQVDQLIKEHYSQESFNLITNALNLPETTNDEVIAKTQAIQDAINNLKVLVSSVGSSNTIIVGKAGNAPEDVKGSLPAQAQVTLANGLTRILDITSWIDNDHYDPAASGSYMFTAVVAVPADVDLNGNSITIEVVVEEAPIHSSVESQMLTSLDFSTVAGTTAKLDSKPVTVDNFTNNAKSFTIVYGQDRIPVNVSWQLSTDFSRGAAMGSVVESHIQDYYSQKGGSNGLMTRPLYAMGFGDTFSIQSFKSGSISSFSLEGNDWDYFFDQNSGIGKDQDTSKNRSFTVSVGEKISTIQLTGNFTSIDQIITLINSKLSTDGVQATAEKMNAAQFKITSQVPGSDIIIGGNDKDRLF</sequence>
<dbReference type="RefSeq" id="WP_151573872.1">
    <property type="nucleotide sequence ID" value="NZ_WBOT01000003.1"/>
</dbReference>
<reference evidence="1 2" key="1">
    <citation type="journal article" date="2014" name="Arch. Microbiol.">
        <title>Bacillus mesophilum sp. nov., strain IITR-54T, a novel 4-chlorobiphenyl dechlorinating bacterium.</title>
        <authorList>
            <person name="Manickam N."/>
            <person name="Singh N.K."/>
            <person name="Bajaj A."/>
            <person name="Kumar R.M."/>
            <person name="Kaur G."/>
            <person name="Kaur N."/>
            <person name="Bala M."/>
            <person name="Kumar A."/>
            <person name="Mayilraj S."/>
        </authorList>
    </citation>
    <scope>NUCLEOTIDE SEQUENCE [LARGE SCALE GENOMIC DNA]</scope>
    <source>
        <strain evidence="1 2">IITR-54</strain>
    </source>
</reference>
<comment type="caution">
    <text evidence="1">The sequence shown here is derived from an EMBL/GenBank/DDBJ whole genome shotgun (WGS) entry which is preliminary data.</text>
</comment>
<name>A0A7V7RLB8_9BACI</name>
<evidence type="ECO:0000313" key="2">
    <source>
        <dbReference type="Proteomes" id="UP000441354"/>
    </source>
</evidence>
<evidence type="ECO:0000313" key="1">
    <source>
        <dbReference type="EMBL" id="KAB2332573.1"/>
    </source>
</evidence>
<keyword evidence="2" id="KW-1185">Reference proteome</keyword>
<organism evidence="1 2">
    <name type="scientific">Bacillus mesophilum</name>
    <dbReference type="NCBI Taxonomy" id="1071718"/>
    <lineage>
        <taxon>Bacteria</taxon>
        <taxon>Bacillati</taxon>
        <taxon>Bacillota</taxon>
        <taxon>Bacilli</taxon>
        <taxon>Bacillales</taxon>
        <taxon>Bacillaceae</taxon>
        <taxon>Bacillus</taxon>
    </lineage>
</organism>
<gene>
    <name evidence="1" type="ORF">F7732_10785</name>
</gene>
<accession>A0A7V7RLB8</accession>
<protein>
    <submittedName>
        <fullName evidence="1">Uncharacterized protein</fullName>
    </submittedName>
</protein>